<reference evidence="1 2" key="1">
    <citation type="submission" date="2024-07" db="EMBL/GenBank/DDBJ databases">
        <authorList>
            <person name="Thanompreechachai J."/>
            <person name="Duangmal K."/>
        </authorList>
    </citation>
    <scope>NUCLEOTIDE SEQUENCE [LARGE SCALE GENOMIC DNA]</scope>
    <source>
        <strain evidence="1 2">TBRC 1896</strain>
    </source>
</reference>
<protein>
    <submittedName>
        <fullName evidence="1">Uncharacterized protein</fullName>
    </submittedName>
</protein>
<evidence type="ECO:0000313" key="1">
    <source>
        <dbReference type="EMBL" id="MEZ0494632.1"/>
    </source>
</evidence>
<dbReference type="Proteomes" id="UP001566476">
    <property type="component" value="Unassembled WGS sequence"/>
</dbReference>
<dbReference type="EMBL" id="JBGGTQ010000015">
    <property type="protein sequence ID" value="MEZ0494632.1"/>
    <property type="molecule type" value="Genomic_DNA"/>
</dbReference>
<name>A0ABV4I7I7_9ACTN</name>
<sequence length="75" mass="8464">MTQREAIASWWREADEATRRRALRLAQDDLLPEDMQRGLVKAGVTVVPLGRSGVDDGPLGYLQPDDLVDFLNDQR</sequence>
<gene>
    <name evidence="1" type="ORF">AB2L28_20540</name>
</gene>
<keyword evidence="2" id="KW-1185">Reference proteome</keyword>
<organism evidence="1 2">
    <name type="scientific">Kineococcus mangrovi</name>
    <dbReference type="NCBI Taxonomy" id="1660183"/>
    <lineage>
        <taxon>Bacteria</taxon>
        <taxon>Bacillati</taxon>
        <taxon>Actinomycetota</taxon>
        <taxon>Actinomycetes</taxon>
        <taxon>Kineosporiales</taxon>
        <taxon>Kineosporiaceae</taxon>
        <taxon>Kineococcus</taxon>
    </lineage>
</organism>
<comment type="caution">
    <text evidence="1">The sequence shown here is derived from an EMBL/GenBank/DDBJ whole genome shotgun (WGS) entry which is preliminary data.</text>
</comment>
<proteinExistence type="predicted"/>
<dbReference type="RefSeq" id="WP_370720864.1">
    <property type="nucleotide sequence ID" value="NZ_JBGGTQ010000015.1"/>
</dbReference>
<evidence type="ECO:0000313" key="2">
    <source>
        <dbReference type="Proteomes" id="UP001566476"/>
    </source>
</evidence>
<accession>A0ABV4I7I7</accession>